<dbReference type="Gene3D" id="1.20.5.190">
    <property type="match status" value="4"/>
</dbReference>
<dbReference type="Pfam" id="PF15780">
    <property type="entry name" value="ASH"/>
    <property type="match status" value="1"/>
</dbReference>
<evidence type="ECO:0000256" key="4">
    <source>
        <dbReference type="ARBA" id="ARBA00004496"/>
    </source>
</evidence>
<dbReference type="GO" id="GO:0005634">
    <property type="term" value="C:nucleus"/>
    <property type="evidence" value="ECO:0007669"/>
    <property type="project" value="UniProtKB-SubCell"/>
</dbReference>
<evidence type="ECO:0000256" key="10">
    <source>
        <dbReference type="ARBA" id="ARBA00022692"/>
    </source>
</evidence>
<dbReference type="Proteomes" id="UP001607302">
    <property type="component" value="Unassembled WGS sequence"/>
</dbReference>
<dbReference type="GO" id="GO:0051301">
    <property type="term" value="P:cell division"/>
    <property type="evidence" value="ECO:0007669"/>
    <property type="project" value="UniProtKB-KW"/>
</dbReference>
<dbReference type="GO" id="GO:0005516">
    <property type="term" value="F:calmodulin binding"/>
    <property type="evidence" value="ECO:0007669"/>
    <property type="project" value="UniProtKB-KW"/>
</dbReference>
<dbReference type="InterPro" id="IPR051185">
    <property type="entry name" value="ASPM"/>
</dbReference>
<evidence type="ECO:0000259" key="20">
    <source>
        <dbReference type="PROSITE" id="PS50021"/>
    </source>
</evidence>
<dbReference type="Gene3D" id="1.50.40.10">
    <property type="entry name" value="Mitochondrial carrier domain"/>
    <property type="match status" value="1"/>
</dbReference>
<dbReference type="SUPFAM" id="SSF52540">
    <property type="entry name" value="P-loop containing nucleoside triphosphate hydrolases"/>
    <property type="match status" value="1"/>
</dbReference>
<evidence type="ECO:0000256" key="17">
    <source>
        <dbReference type="ARBA" id="ARBA00023306"/>
    </source>
</evidence>
<dbReference type="Pfam" id="PF00612">
    <property type="entry name" value="IQ"/>
    <property type="match status" value="6"/>
</dbReference>
<evidence type="ECO:0000256" key="19">
    <source>
        <dbReference type="SAM" id="Phobius"/>
    </source>
</evidence>
<dbReference type="Gene3D" id="1.10.418.10">
    <property type="entry name" value="Calponin-like domain"/>
    <property type="match status" value="1"/>
</dbReference>
<dbReference type="SMART" id="SM00015">
    <property type="entry name" value="IQ"/>
    <property type="match status" value="14"/>
</dbReference>
<reference evidence="21 22" key="1">
    <citation type="journal article" date="2024" name="Ann. Entomol. Soc. Am.">
        <title>Genomic analyses of the southern and eastern yellowjacket wasps (Hymenoptera: Vespidae) reveal evolutionary signatures of social life.</title>
        <authorList>
            <person name="Catto M.A."/>
            <person name="Caine P.B."/>
            <person name="Orr S.E."/>
            <person name="Hunt B.G."/>
            <person name="Goodisman M.A.D."/>
        </authorList>
    </citation>
    <scope>NUCLEOTIDE SEQUENCE [LARGE SCALE GENOMIC DNA]</scope>
    <source>
        <strain evidence="21">233</strain>
        <tissue evidence="21">Head and thorax</tissue>
    </source>
</reference>
<evidence type="ECO:0000313" key="21">
    <source>
        <dbReference type="EMBL" id="KAL2718801.1"/>
    </source>
</evidence>
<dbReference type="PROSITE" id="PS50096">
    <property type="entry name" value="IQ"/>
    <property type="match status" value="5"/>
</dbReference>
<keyword evidence="10 18" id="KW-0812">Transmembrane</keyword>
<dbReference type="InterPro" id="IPR023395">
    <property type="entry name" value="MCP_dom_sf"/>
</dbReference>
<feature type="repeat" description="Solcar" evidence="18">
    <location>
        <begin position="12"/>
        <end position="98"/>
    </location>
</feature>
<dbReference type="InterPro" id="IPR002067">
    <property type="entry name" value="MCP"/>
</dbReference>
<feature type="transmembrane region" description="Helical" evidence="19">
    <location>
        <begin position="165"/>
        <end position="188"/>
    </location>
</feature>
<keyword evidence="17" id="KW-0131">Cell cycle</keyword>
<dbReference type="Pfam" id="PF00307">
    <property type="entry name" value="CH"/>
    <property type="match status" value="1"/>
</dbReference>
<evidence type="ECO:0000256" key="13">
    <source>
        <dbReference type="ARBA" id="ARBA00022860"/>
    </source>
</evidence>
<comment type="subcellular location">
    <subcellularLocation>
        <location evidence="4">Cytoplasm</location>
    </subcellularLocation>
    <subcellularLocation>
        <location evidence="2">Membrane</location>
        <topology evidence="2">Multi-pass membrane protein</topology>
    </subcellularLocation>
    <subcellularLocation>
        <location evidence="3">Mitochondrion membrane</location>
    </subcellularLocation>
    <subcellularLocation>
        <location evidence="1">Nucleus</location>
    </subcellularLocation>
</comment>
<dbReference type="SMART" id="SM00033">
    <property type="entry name" value="CH"/>
    <property type="match status" value="1"/>
</dbReference>
<dbReference type="InterPro" id="IPR000048">
    <property type="entry name" value="IQ_motif_EF-hand-BS"/>
</dbReference>
<evidence type="ECO:0000256" key="5">
    <source>
        <dbReference type="ARBA" id="ARBA00006375"/>
    </source>
</evidence>
<accession>A0ABD2ADW1</accession>
<comment type="caution">
    <text evidence="21">The sequence shown here is derived from an EMBL/GenBank/DDBJ whole genome shotgun (WGS) entry which is preliminary data.</text>
</comment>
<evidence type="ECO:0000256" key="14">
    <source>
        <dbReference type="ARBA" id="ARBA00023054"/>
    </source>
</evidence>
<evidence type="ECO:0000256" key="8">
    <source>
        <dbReference type="ARBA" id="ARBA00022553"/>
    </source>
</evidence>
<dbReference type="PROSITE" id="PS50920">
    <property type="entry name" value="SOLCAR"/>
    <property type="match status" value="3"/>
</dbReference>
<feature type="domain" description="Calponin-homology (CH)" evidence="20">
    <location>
        <begin position="1156"/>
        <end position="1288"/>
    </location>
</feature>
<dbReference type="GO" id="GO:0031966">
    <property type="term" value="C:mitochondrial membrane"/>
    <property type="evidence" value="ECO:0007669"/>
    <property type="project" value="UniProtKB-SubCell"/>
</dbReference>
<dbReference type="InterPro" id="IPR018108">
    <property type="entry name" value="MCP_transmembrane"/>
</dbReference>
<keyword evidence="7" id="KW-0963">Cytoplasm</keyword>
<evidence type="ECO:0000256" key="1">
    <source>
        <dbReference type="ARBA" id="ARBA00004123"/>
    </source>
</evidence>
<evidence type="ECO:0000256" key="7">
    <source>
        <dbReference type="ARBA" id="ARBA00022490"/>
    </source>
</evidence>
<dbReference type="InterPro" id="IPR036872">
    <property type="entry name" value="CH_dom_sf"/>
</dbReference>
<keyword evidence="22" id="KW-1185">Reference proteome</keyword>
<evidence type="ECO:0000256" key="15">
    <source>
        <dbReference type="ARBA" id="ARBA00023136"/>
    </source>
</evidence>
<dbReference type="PANTHER" id="PTHR22706">
    <property type="entry name" value="ASSEMBLY FACTOR FOR SPINDLE MICROTUBULES"/>
    <property type="match status" value="1"/>
</dbReference>
<gene>
    <name evidence="21" type="ORF">V1478_011220</name>
</gene>
<dbReference type="InterPro" id="IPR002167">
    <property type="entry name" value="GDC-like"/>
</dbReference>
<dbReference type="PANTHER" id="PTHR22706:SF1">
    <property type="entry name" value="ASSEMBLY FACTOR FOR SPINDLE MICROTUBULES"/>
    <property type="match status" value="1"/>
</dbReference>
<dbReference type="CDD" id="cd23767">
    <property type="entry name" value="IQCD"/>
    <property type="match status" value="1"/>
</dbReference>
<keyword evidence="16" id="KW-0539">Nucleus</keyword>
<dbReference type="SUPFAM" id="SSF47576">
    <property type="entry name" value="Calponin-homology domain, CH-domain"/>
    <property type="match status" value="1"/>
</dbReference>
<dbReference type="GO" id="GO:0007051">
    <property type="term" value="P:spindle organization"/>
    <property type="evidence" value="ECO:0007669"/>
    <property type="project" value="UniProtKB-ARBA"/>
</dbReference>
<evidence type="ECO:0000256" key="6">
    <source>
        <dbReference type="ARBA" id="ARBA00022448"/>
    </source>
</evidence>
<keyword evidence="6" id="KW-0813">Transport</keyword>
<dbReference type="FunFam" id="1.10.418.10:FF:000051">
    <property type="entry name" value="Abnormal spindle-like microcephaly-associated protein homolog"/>
    <property type="match status" value="1"/>
</dbReference>
<evidence type="ECO:0000256" key="2">
    <source>
        <dbReference type="ARBA" id="ARBA00004141"/>
    </source>
</evidence>
<name>A0ABD2ADW1_VESSQ</name>
<evidence type="ECO:0000256" key="11">
    <source>
        <dbReference type="ARBA" id="ARBA00022737"/>
    </source>
</evidence>
<dbReference type="EMBL" id="JAUDFV010000151">
    <property type="protein sequence ID" value="KAL2718801.1"/>
    <property type="molecule type" value="Genomic_DNA"/>
</dbReference>
<dbReference type="PROSITE" id="PS50021">
    <property type="entry name" value="CH"/>
    <property type="match status" value="1"/>
</dbReference>
<evidence type="ECO:0000313" key="22">
    <source>
        <dbReference type="Proteomes" id="UP001607302"/>
    </source>
</evidence>
<keyword evidence="12" id="KW-0498">Mitosis</keyword>
<comment type="similarity">
    <text evidence="5">Belongs to the mitochondrial carrier (TC 2.A.29) family.</text>
</comment>
<dbReference type="InterPro" id="IPR027417">
    <property type="entry name" value="P-loop_NTPase"/>
</dbReference>
<evidence type="ECO:0000256" key="18">
    <source>
        <dbReference type="PROSITE-ProRule" id="PRU00282"/>
    </source>
</evidence>
<dbReference type="Pfam" id="PF00153">
    <property type="entry name" value="Mito_carr"/>
    <property type="match status" value="3"/>
</dbReference>
<evidence type="ECO:0000256" key="16">
    <source>
        <dbReference type="ARBA" id="ARBA00023242"/>
    </source>
</evidence>
<keyword evidence="8" id="KW-0597">Phosphoprotein</keyword>
<feature type="repeat" description="Solcar" evidence="18">
    <location>
        <begin position="220"/>
        <end position="307"/>
    </location>
</feature>
<keyword evidence="9" id="KW-0132">Cell division</keyword>
<feature type="repeat" description="Solcar" evidence="18">
    <location>
        <begin position="106"/>
        <end position="194"/>
    </location>
</feature>
<keyword evidence="19" id="KW-1133">Transmembrane helix</keyword>
<dbReference type="InterPro" id="IPR001715">
    <property type="entry name" value="CH_dom"/>
</dbReference>
<dbReference type="GO" id="GO:0000922">
    <property type="term" value="C:spindle pole"/>
    <property type="evidence" value="ECO:0007669"/>
    <property type="project" value="UniProtKB-ARBA"/>
</dbReference>
<evidence type="ECO:0000256" key="12">
    <source>
        <dbReference type="ARBA" id="ARBA00022776"/>
    </source>
</evidence>
<organism evidence="21 22">
    <name type="scientific">Vespula squamosa</name>
    <name type="common">Southern yellow jacket</name>
    <name type="synonym">Wasp</name>
    <dbReference type="NCBI Taxonomy" id="30214"/>
    <lineage>
        <taxon>Eukaryota</taxon>
        <taxon>Metazoa</taxon>
        <taxon>Ecdysozoa</taxon>
        <taxon>Arthropoda</taxon>
        <taxon>Hexapoda</taxon>
        <taxon>Insecta</taxon>
        <taxon>Pterygota</taxon>
        <taxon>Neoptera</taxon>
        <taxon>Endopterygota</taxon>
        <taxon>Hymenoptera</taxon>
        <taxon>Apocrita</taxon>
        <taxon>Aculeata</taxon>
        <taxon>Vespoidea</taxon>
        <taxon>Vespidae</taxon>
        <taxon>Vespinae</taxon>
        <taxon>Vespula</taxon>
    </lineage>
</organism>
<dbReference type="PRINTS" id="PR00928">
    <property type="entry name" value="GRAVESDC"/>
</dbReference>
<keyword evidence="14" id="KW-0175">Coiled coil</keyword>
<proteinExistence type="inferred from homology"/>
<dbReference type="SUPFAM" id="SSF103506">
    <property type="entry name" value="Mitochondrial carrier"/>
    <property type="match status" value="1"/>
</dbReference>
<dbReference type="PRINTS" id="PR00926">
    <property type="entry name" value="MITOCARRIER"/>
</dbReference>
<evidence type="ECO:0000256" key="9">
    <source>
        <dbReference type="ARBA" id="ARBA00022618"/>
    </source>
</evidence>
<dbReference type="CDD" id="cd21223">
    <property type="entry name" value="CH_ASPM_rpt1"/>
    <property type="match status" value="1"/>
</dbReference>
<protein>
    <submittedName>
        <fullName evidence="21">Protein abnormal spindle isoform X1</fullName>
    </submittedName>
</protein>
<keyword evidence="13" id="KW-0112">Calmodulin-binding</keyword>
<keyword evidence="11" id="KW-0677">Repeat</keyword>
<sequence>MEFRIEKKKDFEFFIKSLLAGGVAGICSKTTVAPLDRIKILLQAHNNHYKHLGVFSGLKEIIKRETIFALYKGNWAQMIRIFPYAAIQFTAFEFYSKYLKSLFEKRRHIEKFFAGSAAGVTAATLTYPLDTIRARLAFQVTGEHLYTGIIHTAASIFKDEGGFRALYRGFLPTIVGMIPYAGFSFYSFEKLKYLCMKYVPNYSCSKCDRNTGGLVLTLPAKVICGGFAGAVAQSFSYPLDVTRRRMQLAMMNPATHKYSSSMLSTMKLTYNENGIMKGLYRGMSINYIRGVPMVAVNVTPKSKKDTRSFDSGTNDLHFTLVLGPFQPQTRITMETFVNTTVQCYLTIKNISNKASTITVTKKPDEDRYIDLDISHATIQSNSNTVISIKWSPKKVGCWRDVLQFTDSRRIKYDVAIITTAKNSTTKCNKQQPLIPLSSRQLTNRDRKTYEEKRVFRNKSTYQESFSNFDKQIKKDVSRLQNIQDEENIANMCMNYKHTTESFKKECDNVFPKKNSDEFLKFIDSSAFNLTVVNTDQKLSNNKKEFVNQMQSIPSTISEDIEIRRETYVKKTVHSKSISITDRKEIYEDSLSPQVLNNSSEFSILMNNLALEPTNVLETSSNQHRTSTKDIFICNNYTDNCVETMSVQTDGNGTYNLSPTLSINSISNQNLNSVSNRSLDLSIRTQNFELWQSKQLSENFNSSSPIKPLKNEWANTPCTGVLPSSSPIPSTSNFNIKQYSTKYKDSASVKDVLEADLWVKANNNHKTKMEIRRNIDFGTNLQERFISTSENVTLNKTQTFDSEKSTGICIEISPPKRYFHAKTLSRKISPKKYGQHGKEKSMHKGIIKKKVYSNTPTKKNVNVSIPGVKISKLSLANVIKKKTLDIASDQSKENNSKLQDTDNLFTKFCNPDPFAACVTEDPFLSSTMYYDEKWVCNQEITFKKWLNALLSPPEDLNTDVETSCIDIGKVWQSCKVLENSILAETKEALSARYHTDLRLNALRKAANAMYRKKEIVHVLSRTTVCIEKGILTIRLDRDLHRDIGLQKEMLELFLSYNPLWLRIGLETIYGENIPLHSNNDLVGLTRFILTRFFSDPFLKKNYPNAYHKKHQHTTFITQMNKFMLKKFLFLVYFLDYSKINKLIRHDPCLFHKKANIKDSRAILLAFSREVLSGIGDLTKVLRSYEYVVSYKQTYLDEFDYAVTSIQNDLRDGVRLCRVMELISGRSDLTRQCRMPTISRLQKIHNVDIALKALLQCSYALTGNIDARSIADGHREKTLSLLWQIIYKYQAPRFEKAAQCIQNWWRAVLWYVRIRNYTRTYKNNAACIIQRAWRRTLSRRKLIFLREEYIRELQRKEKAIRFLQNKWRHSIRGIRDRRRFLHIRSATIKLQKWWKRIHECKLDVQDFQNKREASIVIQRQWRALKKMRVQRVTYINMRIACIVIQTYWRATLLMKFDHMNYLKYRNTVVFIQNRWKFKKLYDKIKKKQCKELRAIRTIEIWWKSILIMRHERNNFVIMKDAANTIERWWIAVLQQKKYQRVDRSAIIIQKYWRKTLARNEYLKKKVAVVKIETWYKCIMVERIFHKNILKMKNAVICIQRWWKNINITQKQRNNYLELRKATMLLQKWWRTLVLSRSIRQQYLSKKRACIVIQTWWRMIKTRQQYKYLLHKRNIAAIILQRKWRSTLMMKQEQREYNKLKLCTIKVQKRWRALQNARREYHKFCALKSATIYVQRLFRANKISCHIRQLYVRLRQSTIVIQSYWRMKVARKRFVTKKQAALTIQAHWRAYVIGKKVYLDYKLLKSVTIKVQRHYRSDKISRKLAQEYDALKKATIWLQVKWRAKLIARAQRNELKMYHIAAKIIQNWWWQILFIKTCKFIDFKDKKEGQDVLQFTVRQMYSSIIISVIKIQRWWRNIREKRLYYEKRIRAVSIIEKWWIIILRTKKETLAATIIQAAWKGYQIRQKESAHMSKVRQRLKTATITASPHATLAHRYQQSIDILKKFNKIGQLSMCLASLGLITRLSPKECITLCEHNLVDNIYETYVKSNRSLPWAIVCLRATDILITLAKFPPTRSYVCMPRHALPTVKLLHDKLDHEELSLHVATLMWLLIKEEEYKKALTCSQSIWLLNSIYKKIIKGKDKLAHYSEILRKQTNLLPSCKPDWSLFHKQLRIFTTIENAITAILEQLDIKEHLS</sequence>
<dbReference type="InterPro" id="IPR031549">
    <property type="entry name" value="ASH"/>
</dbReference>
<keyword evidence="15 18" id="KW-0472">Membrane</keyword>
<evidence type="ECO:0000256" key="3">
    <source>
        <dbReference type="ARBA" id="ARBA00004325"/>
    </source>
</evidence>